<feature type="compositionally biased region" description="Basic and acidic residues" evidence="1">
    <location>
        <begin position="77"/>
        <end position="105"/>
    </location>
</feature>
<protein>
    <recommendedName>
        <fullName evidence="5">RxLR effector protein</fullName>
    </recommendedName>
</protein>
<feature type="compositionally biased region" description="Polar residues" evidence="1">
    <location>
        <begin position="52"/>
        <end position="72"/>
    </location>
</feature>
<gene>
    <name evidence="3" type="ORF">PM001_LOCUS33182</name>
</gene>
<organism evidence="3 4">
    <name type="scientific">Peronospora matthiolae</name>
    <dbReference type="NCBI Taxonomy" id="2874970"/>
    <lineage>
        <taxon>Eukaryota</taxon>
        <taxon>Sar</taxon>
        <taxon>Stramenopiles</taxon>
        <taxon>Oomycota</taxon>
        <taxon>Peronosporomycetes</taxon>
        <taxon>Peronosporales</taxon>
        <taxon>Peronosporaceae</taxon>
        <taxon>Peronospora</taxon>
    </lineage>
</organism>
<feature type="chain" id="PRO_5043942858" description="RxLR effector protein" evidence="2">
    <location>
        <begin position="25"/>
        <end position="105"/>
    </location>
</feature>
<evidence type="ECO:0000313" key="3">
    <source>
        <dbReference type="EMBL" id="CAK7948032.1"/>
    </source>
</evidence>
<keyword evidence="2" id="KW-0732">Signal</keyword>
<name>A0AAV1VP26_9STRA</name>
<reference evidence="3" key="1">
    <citation type="submission" date="2024-01" db="EMBL/GenBank/DDBJ databases">
        <authorList>
            <person name="Webb A."/>
        </authorList>
    </citation>
    <scope>NUCLEOTIDE SEQUENCE</scope>
    <source>
        <strain evidence="3">Pm1</strain>
    </source>
</reference>
<feature type="region of interest" description="Disordered" evidence="1">
    <location>
        <begin position="51"/>
        <end position="105"/>
    </location>
</feature>
<dbReference type="AlphaFoldDB" id="A0AAV1VP26"/>
<dbReference type="EMBL" id="CAKLBY020000391">
    <property type="protein sequence ID" value="CAK7948032.1"/>
    <property type="molecule type" value="Genomic_DNA"/>
</dbReference>
<comment type="caution">
    <text evidence="3">The sequence shown here is derived from an EMBL/GenBank/DDBJ whole genome shotgun (WGS) entry which is preliminary data.</text>
</comment>
<evidence type="ECO:0008006" key="5">
    <source>
        <dbReference type="Google" id="ProtNLM"/>
    </source>
</evidence>
<proteinExistence type="predicted"/>
<sequence>MRVPYLPAVAALCLLASNDAFVAASESGKKLKSTLTSPVLSRRLLGVDIATPVNNLRTGEPTGLTSNDPQATESEDSSEHDKDDSSEAGKADSSDDDQKSGKACI</sequence>
<evidence type="ECO:0000313" key="4">
    <source>
        <dbReference type="Proteomes" id="UP001162060"/>
    </source>
</evidence>
<dbReference type="Proteomes" id="UP001162060">
    <property type="component" value="Unassembled WGS sequence"/>
</dbReference>
<evidence type="ECO:0000256" key="2">
    <source>
        <dbReference type="SAM" id="SignalP"/>
    </source>
</evidence>
<evidence type="ECO:0000256" key="1">
    <source>
        <dbReference type="SAM" id="MobiDB-lite"/>
    </source>
</evidence>
<feature type="signal peptide" evidence="2">
    <location>
        <begin position="1"/>
        <end position="24"/>
    </location>
</feature>
<accession>A0AAV1VP26</accession>